<evidence type="ECO:0000313" key="4">
    <source>
        <dbReference type="Proteomes" id="UP000722121"/>
    </source>
</evidence>
<dbReference type="Gene3D" id="1.10.260.40">
    <property type="entry name" value="lambda repressor-like DNA-binding domains"/>
    <property type="match status" value="1"/>
</dbReference>
<name>A0ABS3ARG8_9BACT</name>
<evidence type="ECO:0000256" key="1">
    <source>
        <dbReference type="ARBA" id="ARBA00023125"/>
    </source>
</evidence>
<dbReference type="CDD" id="cd00093">
    <property type="entry name" value="HTH_XRE"/>
    <property type="match status" value="1"/>
</dbReference>
<dbReference type="PANTHER" id="PTHR46797">
    <property type="entry name" value="HTH-TYPE TRANSCRIPTIONAL REGULATOR"/>
    <property type="match status" value="1"/>
</dbReference>
<evidence type="ECO:0000313" key="3">
    <source>
        <dbReference type="EMBL" id="MBN4066714.1"/>
    </source>
</evidence>
<dbReference type="Pfam" id="PF01381">
    <property type="entry name" value="HTH_3"/>
    <property type="match status" value="1"/>
</dbReference>
<reference evidence="3 4" key="1">
    <citation type="submission" date="2021-02" db="EMBL/GenBank/DDBJ databases">
        <title>Activity-based single-cell genomes from oceanic crustal fluid captures similar information to metagenomic and metatranscriptomic surveys with orders of magnitude less sampling.</title>
        <authorList>
            <person name="D'Angelo T.S."/>
            <person name="Orcutt B.N."/>
        </authorList>
    </citation>
    <scope>NUCLEOTIDE SEQUENCE [LARGE SCALE GENOMIC DNA]</scope>
    <source>
        <strain evidence="3">AH-315-G07</strain>
    </source>
</reference>
<dbReference type="InterPro" id="IPR001387">
    <property type="entry name" value="Cro/C1-type_HTH"/>
</dbReference>
<comment type="caution">
    <text evidence="3">The sequence shown here is derived from an EMBL/GenBank/DDBJ whole genome shotgun (WGS) entry which is preliminary data.</text>
</comment>
<proteinExistence type="predicted"/>
<evidence type="ECO:0000259" key="2">
    <source>
        <dbReference type="PROSITE" id="PS50943"/>
    </source>
</evidence>
<sequence length="145" mass="16587">MLLEEIASFARSLQKQQRGLEIGQLISLIRKQLMMSQRALAEKSAVPQSTISKIESGDLRPNVSTLDKISNALNYDLLITVVPRAGFEEIRRRQAVAKAKERVEYLQGTMSLEKQKVDKKFLEEMIEEETQRLLHSRGFDLWAKG</sequence>
<feature type="domain" description="HTH cro/C1-type" evidence="2">
    <location>
        <begin position="26"/>
        <end position="78"/>
    </location>
</feature>
<dbReference type="PANTHER" id="PTHR46797:SF2">
    <property type="entry name" value="TRANSCRIPTIONAL REGULATOR"/>
    <property type="match status" value="1"/>
</dbReference>
<dbReference type="SMART" id="SM00530">
    <property type="entry name" value="HTH_XRE"/>
    <property type="match status" value="1"/>
</dbReference>
<dbReference type="InterPro" id="IPR050807">
    <property type="entry name" value="TransReg_Diox_bact_type"/>
</dbReference>
<dbReference type="InterPro" id="IPR010982">
    <property type="entry name" value="Lambda_DNA-bd_dom_sf"/>
</dbReference>
<dbReference type="SUPFAM" id="SSF47413">
    <property type="entry name" value="lambda repressor-like DNA-binding domains"/>
    <property type="match status" value="1"/>
</dbReference>
<dbReference type="Proteomes" id="UP000722121">
    <property type="component" value="Unassembled WGS sequence"/>
</dbReference>
<dbReference type="PROSITE" id="PS50943">
    <property type="entry name" value="HTH_CROC1"/>
    <property type="match status" value="1"/>
</dbReference>
<accession>A0ABS3ARG8</accession>
<keyword evidence="1" id="KW-0238">DNA-binding</keyword>
<protein>
    <submittedName>
        <fullName evidence="3">Helix-turn-helix domain-containing protein</fullName>
    </submittedName>
</protein>
<keyword evidence="4" id="KW-1185">Reference proteome</keyword>
<dbReference type="EMBL" id="JAFITR010000018">
    <property type="protein sequence ID" value="MBN4066714.1"/>
    <property type="molecule type" value="Genomic_DNA"/>
</dbReference>
<gene>
    <name evidence="3" type="ORF">JYU14_01365</name>
</gene>
<organism evidence="3 4">
    <name type="scientific">Simkania negevensis</name>
    <dbReference type="NCBI Taxonomy" id="83561"/>
    <lineage>
        <taxon>Bacteria</taxon>
        <taxon>Pseudomonadati</taxon>
        <taxon>Chlamydiota</taxon>
        <taxon>Chlamydiia</taxon>
        <taxon>Parachlamydiales</taxon>
        <taxon>Simkaniaceae</taxon>
        <taxon>Simkania</taxon>
    </lineage>
</organism>